<sequence length="469" mass="54239">MLSRLPRLGQSIRVRHPDITLIPLTRLYSGTRVRQSKVSPISNGQSSTNANQSIATKQRLYMLDPYSPGSPFFLPNGTRIINKLIKFMKLQQSKQDFTEVITPLIFKKDLWEISGHWQNYKEDMFKVESNDKSKLLEEELNDIYGLKPMNCPGHCLVFGRFVRSYRELPIRLSDWSSLHRNEASGALTGLTRVRRFHQDDGHIFCTRGQIGEEIAKTLKLIKICYGVFGFDKYRMVLSTRPSEKYMGKLEEWDLAEKQLAGVLDDTVGSKKWSINEGDGAFYGPKIDITLTDKFGKEHQVATIQLDFQLPQRFDLKYQSENDTLETPIMIHRAILGSVERFMAMLIDHYEGKWPFWLSPRQAVVIPINSSHVEYAEKLQLKLSNESHDFENATKLSDEHFYVDVDSRNETVGFRTKDAIAKGYNYIIMVGDKEMESNKLAIRSRNDRKVEQLTAEEVLAKFRQLEETYQ</sequence>
<keyword evidence="15" id="KW-1185">Reference proteome</keyword>
<dbReference type="GO" id="GO:0005759">
    <property type="term" value="C:mitochondrial matrix"/>
    <property type="evidence" value="ECO:0007669"/>
    <property type="project" value="UniProtKB-SubCell"/>
</dbReference>
<comment type="similarity">
    <text evidence="2">Belongs to the class-II aminoacyl-tRNA synthetase family.</text>
</comment>
<dbReference type="GO" id="GO:0004829">
    <property type="term" value="F:threonine-tRNA ligase activity"/>
    <property type="evidence" value="ECO:0007669"/>
    <property type="project" value="UniProtKB-EC"/>
</dbReference>
<comment type="catalytic activity">
    <reaction evidence="12">
        <text>tRNA(Thr) + L-threonine + ATP = L-threonyl-tRNA(Thr) + AMP + diphosphate + H(+)</text>
        <dbReference type="Rhea" id="RHEA:24624"/>
        <dbReference type="Rhea" id="RHEA-COMP:9670"/>
        <dbReference type="Rhea" id="RHEA-COMP:9704"/>
        <dbReference type="ChEBI" id="CHEBI:15378"/>
        <dbReference type="ChEBI" id="CHEBI:30616"/>
        <dbReference type="ChEBI" id="CHEBI:33019"/>
        <dbReference type="ChEBI" id="CHEBI:57926"/>
        <dbReference type="ChEBI" id="CHEBI:78442"/>
        <dbReference type="ChEBI" id="CHEBI:78534"/>
        <dbReference type="ChEBI" id="CHEBI:456215"/>
        <dbReference type="EC" id="6.1.1.3"/>
    </reaction>
</comment>
<dbReference type="EC" id="6.1.1.3" evidence="3"/>
<dbReference type="AlphaFoldDB" id="A0A448YEN7"/>
<dbReference type="Gene3D" id="3.30.930.10">
    <property type="entry name" value="Bira Bifunctional Protein, Domain 2"/>
    <property type="match status" value="1"/>
</dbReference>
<dbReference type="PROSITE" id="PS50862">
    <property type="entry name" value="AA_TRNA_LIGASE_II"/>
    <property type="match status" value="1"/>
</dbReference>
<evidence type="ECO:0000259" key="13">
    <source>
        <dbReference type="PROSITE" id="PS50862"/>
    </source>
</evidence>
<evidence type="ECO:0000256" key="8">
    <source>
        <dbReference type="ARBA" id="ARBA00022946"/>
    </source>
</evidence>
<reference evidence="14 15" key="1">
    <citation type="submission" date="2018-12" db="EMBL/GenBank/DDBJ databases">
        <authorList>
            <person name="Tiukova I."/>
            <person name="Dainat J."/>
        </authorList>
    </citation>
    <scope>NUCLEOTIDE SEQUENCE [LARGE SCALE GENOMIC DNA]</scope>
</reference>
<organism evidence="14 15">
    <name type="scientific">Brettanomyces naardenensis</name>
    <name type="common">Yeast</name>
    <dbReference type="NCBI Taxonomy" id="13370"/>
    <lineage>
        <taxon>Eukaryota</taxon>
        <taxon>Fungi</taxon>
        <taxon>Dikarya</taxon>
        <taxon>Ascomycota</taxon>
        <taxon>Saccharomycotina</taxon>
        <taxon>Pichiomycetes</taxon>
        <taxon>Pichiales</taxon>
        <taxon>Pichiaceae</taxon>
        <taxon>Brettanomyces</taxon>
    </lineage>
</organism>
<dbReference type="Pfam" id="PF00587">
    <property type="entry name" value="tRNA-synt_2b"/>
    <property type="match status" value="1"/>
</dbReference>
<evidence type="ECO:0000256" key="10">
    <source>
        <dbReference type="ARBA" id="ARBA00023146"/>
    </source>
</evidence>
<dbReference type="GO" id="GO:0005524">
    <property type="term" value="F:ATP binding"/>
    <property type="evidence" value="ECO:0007669"/>
    <property type="project" value="UniProtKB-KW"/>
</dbReference>
<dbReference type="InterPro" id="IPR006195">
    <property type="entry name" value="aa-tRNA-synth_II"/>
</dbReference>
<dbReference type="FunCoup" id="A0A448YEN7">
    <property type="interactions" value="79"/>
</dbReference>
<protein>
    <recommendedName>
        <fullName evidence="3">threonine--tRNA ligase</fullName>
        <ecNumber evidence="3">6.1.1.3</ecNumber>
    </recommendedName>
    <alternativeName>
        <fullName evidence="11">Threonyl-tRNA synthetase</fullName>
    </alternativeName>
</protein>
<dbReference type="OrthoDB" id="5423599at2759"/>
<dbReference type="GO" id="GO:0070159">
    <property type="term" value="P:mitochondrial threonyl-tRNA aminoacylation"/>
    <property type="evidence" value="ECO:0007669"/>
    <property type="project" value="TreeGrafter"/>
</dbReference>
<keyword evidence="7" id="KW-0648">Protein biosynthesis</keyword>
<dbReference type="Gene3D" id="3.40.50.800">
    <property type="entry name" value="Anticodon-binding domain"/>
    <property type="match status" value="1"/>
</dbReference>
<dbReference type="CDD" id="cd00860">
    <property type="entry name" value="ThrRS_anticodon"/>
    <property type="match status" value="1"/>
</dbReference>
<accession>A0A448YEN7</accession>
<name>A0A448YEN7_BRENA</name>
<evidence type="ECO:0000256" key="6">
    <source>
        <dbReference type="ARBA" id="ARBA00022840"/>
    </source>
</evidence>
<dbReference type="PANTHER" id="PTHR11451">
    <property type="entry name" value="THREONINE-TRNA LIGASE"/>
    <property type="match status" value="1"/>
</dbReference>
<comment type="subcellular location">
    <subcellularLocation>
        <location evidence="1">Mitochondrion matrix</location>
    </subcellularLocation>
</comment>
<dbReference type="PANTHER" id="PTHR11451:SF50">
    <property type="entry name" value="THREONINE--TRNA LIGASE, MITOCHONDRIAL"/>
    <property type="match status" value="1"/>
</dbReference>
<dbReference type="InParanoid" id="A0A448YEN7"/>
<feature type="domain" description="Aminoacyl-transfer RNA synthetases class-II family profile" evidence="13">
    <location>
        <begin position="78"/>
        <end position="354"/>
    </location>
</feature>
<dbReference type="InterPro" id="IPR047246">
    <property type="entry name" value="ThrRS_anticodon"/>
</dbReference>
<evidence type="ECO:0000256" key="9">
    <source>
        <dbReference type="ARBA" id="ARBA00023128"/>
    </source>
</evidence>
<proteinExistence type="inferred from homology"/>
<keyword evidence="8" id="KW-0809">Transit peptide</keyword>
<keyword evidence="6" id="KW-0067">ATP-binding</keyword>
<dbReference type="Proteomes" id="UP000290900">
    <property type="component" value="Unassembled WGS sequence"/>
</dbReference>
<dbReference type="EMBL" id="CAACVR010000001">
    <property type="protein sequence ID" value="VEU19384.1"/>
    <property type="molecule type" value="Genomic_DNA"/>
</dbReference>
<keyword evidence="4" id="KW-0436">Ligase</keyword>
<keyword evidence="9" id="KW-0496">Mitochondrion</keyword>
<dbReference type="InterPro" id="IPR002320">
    <property type="entry name" value="Thr-tRNA-ligase_IIa"/>
</dbReference>
<dbReference type="CDD" id="cd00771">
    <property type="entry name" value="ThrRS_core"/>
    <property type="match status" value="1"/>
</dbReference>
<evidence type="ECO:0000256" key="5">
    <source>
        <dbReference type="ARBA" id="ARBA00022741"/>
    </source>
</evidence>
<keyword evidence="5" id="KW-0547">Nucleotide-binding</keyword>
<dbReference type="Pfam" id="PF03129">
    <property type="entry name" value="HGTP_anticodon"/>
    <property type="match status" value="1"/>
</dbReference>
<evidence type="ECO:0000256" key="7">
    <source>
        <dbReference type="ARBA" id="ARBA00022917"/>
    </source>
</evidence>
<dbReference type="STRING" id="13370.A0A448YEN7"/>
<dbReference type="InterPro" id="IPR036621">
    <property type="entry name" value="Anticodon-bd_dom_sf"/>
</dbReference>
<evidence type="ECO:0000313" key="15">
    <source>
        <dbReference type="Proteomes" id="UP000290900"/>
    </source>
</evidence>
<dbReference type="InterPro" id="IPR004154">
    <property type="entry name" value="Anticodon-bd"/>
</dbReference>
<keyword evidence="10" id="KW-0030">Aminoacyl-tRNA synthetase</keyword>
<dbReference type="InterPro" id="IPR002314">
    <property type="entry name" value="aa-tRNA-synt_IIb"/>
</dbReference>
<gene>
    <name evidence="14" type="ORF">BRENAR_LOCUS121</name>
</gene>
<evidence type="ECO:0000256" key="2">
    <source>
        <dbReference type="ARBA" id="ARBA00008226"/>
    </source>
</evidence>
<evidence type="ECO:0000256" key="4">
    <source>
        <dbReference type="ARBA" id="ARBA00022598"/>
    </source>
</evidence>
<dbReference type="FunFam" id="3.30.930.10:FF:000039">
    <property type="entry name" value="Threonyl-tRNA synthetase, mitochondrial"/>
    <property type="match status" value="1"/>
</dbReference>
<dbReference type="PRINTS" id="PR01047">
    <property type="entry name" value="TRNASYNTHTHR"/>
</dbReference>
<evidence type="ECO:0000256" key="1">
    <source>
        <dbReference type="ARBA" id="ARBA00004305"/>
    </source>
</evidence>
<evidence type="ECO:0000313" key="14">
    <source>
        <dbReference type="EMBL" id="VEU19384.1"/>
    </source>
</evidence>
<dbReference type="SUPFAM" id="SSF52954">
    <property type="entry name" value="Class II aaRS ABD-related"/>
    <property type="match status" value="1"/>
</dbReference>
<dbReference type="InterPro" id="IPR033728">
    <property type="entry name" value="ThrRS_core"/>
</dbReference>
<evidence type="ECO:0000256" key="12">
    <source>
        <dbReference type="ARBA" id="ARBA00049515"/>
    </source>
</evidence>
<dbReference type="InterPro" id="IPR045864">
    <property type="entry name" value="aa-tRNA-synth_II/BPL/LPL"/>
</dbReference>
<evidence type="ECO:0000256" key="3">
    <source>
        <dbReference type="ARBA" id="ARBA00013163"/>
    </source>
</evidence>
<evidence type="ECO:0000256" key="11">
    <source>
        <dbReference type="ARBA" id="ARBA00031900"/>
    </source>
</evidence>
<dbReference type="NCBIfam" id="TIGR00418">
    <property type="entry name" value="thrS"/>
    <property type="match status" value="1"/>
</dbReference>
<dbReference type="SUPFAM" id="SSF55681">
    <property type="entry name" value="Class II aaRS and biotin synthetases"/>
    <property type="match status" value="1"/>
</dbReference>